<organism evidence="1 2">
    <name type="scientific">Rhizopus microsporus</name>
    <dbReference type="NCBI Taxonomy" id="58291"/>
    <lineage>
        <taxon>Eukaryota</taxon>
        <taxon>Fungi</taxon>
        <taxon>Fungi incertae sedis</taxon>
        <taxon>Mucoromycota</taxon>
        <taxon>Mucoromycotina</taxon>
        <taxon>Mucoromycetes</taxon>
        <taxon>Mucorales</taxon>
        <taxon>Mucorineae</taxon>
        <taxon>Rhizopodaceae</taxon>
        <taxon>Rhizopus</taxon>
    </lineage>
</organism>
<accession>A0A1X0SEW9</accession>
<dbReference type="VEuPathDB" id="FungiDB:BCV72DRAFT_314261"/>
<dbReference type="AlphaFoldDB" id="A0A1X0SEW9"/>
<dbReference type="EMBL" id="KV921263">
    <property type="protein sequence ID" value="ORE22816.1"/>
    <property type="molecule type" value="Genomic_DNA"/>
</dbReference>
<sequence>PPKPKNTVEKTFVIKTSLSNTCKYPKFVTLVQEVVDHITQLVYASSIFANYYFLELLENGEELPVVTQNLFYNVFSIFAGQGKHTSDSIKKSLKTFCQSTSLTQSDLDKYASKGYMTIVSSIAKQYETLV</sequence>
<gene>
    <name evidence="1" type="ORF">BCV71DRAFT_163830</name>
</gene>
<dbReference type="Proteomes" id="UP000242381">
    <property type="component" value="Unassembled WGS sequence"/>
</dbReference>
<protein>
    <submittedName>
        <fullName evidence="1">Uncharacterized protein</fullName>
    </submittedName>
</protein>
<name>A0A1X0SEW9_RHIZD</name>
<evidence type="ECO:0000313" key="1">
    <source>
        <dbReference type="EMBL" id="ORE22816.1"/>
    </source>
</evidence>
<reference evidence="1 2" key="1">
    <citation type="journal article" date="2016" name="Proc. Natl. Acad. Sci. U.S.A.">
        <title>Lipid metabolic changes in an early divergent fungus govern the establishment of a mutualistic symbiosis with endobacteria.</title>
        <authorList>
            <person name="Lastovetsky O.A."/>
            <person name="Gaspar M.L."/>
            <person name="Mondo S.J."/>
            <person name="LaButti K.M."/>
            <person name="Sandor L."/>
            <person name="Grigoriev I.V."/>
            <person name="Henry S.A."/>
            <person name="Pawlowska T.E."/>
        </authorList>
    </citation>
    <scope>NUCLEOTIDE SEQUENCE [LARGE SCALE GENOMIC DNA]</scope>
    <source>
        <strain evidence="1 2">ATCC 11559</strain>
    </source>
</reference>
<feature type="non-terminal residue" evidence="1">
    <location>
        <position position="1"/>
    </location>
</feature>
<proteinExistence type="predicted"/>
<feature type="non-terminal residue" evidence="1">
    <location>
        <position position="130"/>
    </location>
</feature>
<evidence type="ECO:0000313" key="2">
    <source>
        <dbReference type="Proteomes" id="UP000242381"/>
    </source>
</evidence>
<dbReference type="OMA" id="SNTCKYP"/>